<dbReference type="STRING" id="1727163.AO498_13485"/>
<name>A0A142EQQ0_9BACT</name>
<sequence>MIWMLFLLLVSFQETPQKPKDLVWKYRILIIQGRNEPKLFEETLKAEIEERKLALFWFSEGKLEKTIYPKRIDEASFLSLIEKKERWILIGLDGGKKAVGVEDPDFETLKKIIDSMPMRRLERSRNG</sequence>
<evidence type="ECO:0000313" key="3">
    <source>
        <dbReference type="EMBL" id="AMQ57455.1"/>
    </source>
</evidence>
<evidence type="ECO:0000313" key="4">
    <source>
        <dbReference type="Proteomes" id="UP000073816"/>
    </source>
</evidence>
<dbReference type="PATRIC" id="fig|1727163.4.peg.2812"/>
<organism evidence="3 4">
    <name type="scientific">Algoriphagus sanaruensis</name>
    <dbReference type="NCBI Taxonomy" id="1727163"/>
    <lineage>
        <taxon>Bacteria</taxon>
        <taxon>Pseudomonadati</taxon>
        <taxon>Bacteroidota</taxon>
        <taxon>Cytophagia</taxon>
        <taxon>Cytophagales</taxon>
        <taxon>Cyclobacteriaceae</taxon>
        <taxon>Algoriphagus</taxon>
    </lineage>
</organism>
<reference evidence="4" key="1">
    <citation type="submission" date="2015-09" db="EMBL/GenBank/DDBJ databases">
        <title>Complete sequence of Algoriphagus sp. M8-2.</title>
        <authorList>
            <person name="Shintani M."/>
        </authorList>
    </citation>
    <scope>NUCLEOTIDE SEQUENCE [LARGE SCALE GENOMIC DNA]</scope>
    <source>
        <strain evidence="4">M8-2</strain>
    </source>
</reference>
<keyword evidence="1" id="KW-0732">Signal</keyword>
<dbReference type="KEGG" id="alm:AO498_13485"/>
<dbReference type="Proteomes" id="UP000073816">
    <property type="component" value="Chromosome"/>
</dbReference>
<dbReference type="AlphaFoldDB" id="A0A142EQQ0"/>
<gene>
    <name evidence="3" type="ORF">AO498_13485</name>
</gene>
<keyword evidence="4" id="KW-1185">Reference proteome</keyword>
<dbReference type="Pfam" id="PF13778">
    <property type="entry name" value="DUF4174"/>
    <property type="match status" value="1"/>
</dbReference>
<evidence type="ECO:0000259" key="2">
    <source>
        <dbReference type="Pfam" id="PF13778"/>
    </source>
</evidence>
<accession>A0A142EQQ0</accession>
<protein>
    <recommendedName>
        <fullName evidence="2">DUF4174 domain-containing protein</fullName>
    </recommendedName>
</protein>
<dbReference type="InterPro" id="IPR025232">
    <property type="entry name" value="DUF4174"/>
</dbReference>
<proteinExistence type="predicted"/>
<evidence type="ECO:0000256" key="1">
    <source>
        <dbReference type="ARBA" id="ARBA00022729"/>
    </source>
</evidence>
<feature type="domain" description="DUF4174" evidence="2">
    <location>
        <begin position="21"/>
        <end position="122"/>
    </location>
</feature>
<dbReference type="EMBL" id="CP012836">
    <property type="protein sequence ID" value="AMQ57455.1"/>
    <property type="molecule type" value="Genomic_DNA"/>
</dbReference>
<reference evidence="3 4" key="2">
    <citation type="journal article" date="2016" name="Genome Announc.">
        <title>Complete Genome Sequence of Algoriphagus sp. Strain M8-2, Isolated from a Brackish Lake.</title>
        <authorList>
            <person name="Muraguchi Y."/>
            <person name="Kushimoto K."/>
            <person name="Ohtsubo Y."/>
            <person name="Suzuki T."/>
            <person name="Dohra H."/>
            <person name="Kimbara K."/>
            <person name="Shintani M."/>
        </authorList>
    </citation>
    <scope>NUCLEOTIDE SEQUENCE [LARGE SCALE GENOMIC DNA]</scope>
    <source>
        <strain evidence="3 4">M8-2</strain>
    </source>
</reference>